<dbReference type="Pfam" id="PF03704">
    <property type="entry name" value="BTAD"/>
    <property type="match status" value="1"/>
</dbReference>
<feature type="region of interest" description="Disordered" evidence="3">
    <location>
        <begin position="742"/>
        <end position="772"/>
    </location>
</feature>
<feature type="compositionally biased region" description="Low complexity" evidence="3">
    <location>
        <begin position="709"/>
        <end position="730"/>
    </location>
</feature>
<feature type="compositionally biased region" description="Polar residues" evidence="3">
    <location>
        <begin position="667"/>
        <end position="685"/>
    </location>
</feature>
<keyword evidence="4" id="KW-0812">Transmembrane</keyword>
<feature type="compositionally biased region" description="Basic and acidic residues" evidence="3">
    <location>
        <begin position="413"/>
        <end position="423"/>
    </location>
</feature>
<feature type="region of interest" description="Disordered" evidence="3">
    <location>
        <begin position="374"/>
        <end position="394"/>
    </location>
</feature>
<evidence type="ECO:0000259" key="5">
    <source>
        <dbReference type="PROSITE" id="PS51782"/>
    </source>
</evidence>
<evidence type="ECO:0000313" key="7">
    <source>
        <dbReference type="Proteomes" id="UP000186004"/>
    </source>
</evidence>
<organism evidence="6 7">
    <name type="scientific">Micromonospora avicenniae</name>
    <dbReference type="NCBI Taxonomy" id="1198245"/>
    <lineage>
        <taxon>Bacteria</taxon>
        <taxon>Bacillati</taxon>
        <taxon>Actinomycetota</taxon>
        <taxon>Actinomycetes</taxon>
        <taxon>Micromonosporales</taxon>
        <taxon>Micromonosporaceae</taxon>
        <taxon>Micromonospora</taxon>
    </lineage>
</organism>
<feature type="compositionally biased region" description="Low complexity" evidence="3">
    <location>
        <begin position="122"/>
        <end position="144"/>
    </location>
</feature>
<evidence type="ECO:0000313" key="6">
    <source>
        <dbReference type="EMBL" id="SIR90707.1"/>
    </source>
</evidence>
<feature type="region of interest" description="Disordered" evidence="3">
    <location>
        <begin position="643"/>
        <end position="730"/>
    </location>
</feature>
<accession>A0A1N7ERL4</accession>
<keyword evidence="4" id="KW-1133">Transmembrane helix</keyword>
<feature type="transmembrane region" description="Helical" evidence="4">
    <location>
        <begin position="7"/>
        <end position="32"/>
    </location>
</feature>
<keyword evidence="4" id="KW-0472">Membrane</keyword>
<dbReference type="InterPro" id="IPR036388">
    <property type="entry name" value="WH-like_DNA-bd_sf"/>
</dbReference>
<dbReference type="InterPro" id="IPR011990">
    <property type="entry name" value="TPR-like_helical_dom_sf"/>
</dbReference>
<feature type="region of interest" description="Disordered" evidence="3">
    <location>
        <begin position="122"/>
        <end position="167"/>
    </location>
</feature>
<dbReference type="PANTHER" id="PTHR35807:SF1">
    <property type="entry name" value="TRANSCRIPTIONAL REGULATOR REDD"/>
    <property type="match status" value="1"/>
</dbReference>
<evidence type="ECO:0000256" key="3">
    <source>
        <dbReference type="SAM" id="MobiDB-lite"/>
    </source>
</evidence>
<gene>
    <name evidence="6" type="ORF">SAMN05444858_12658</name>
</gene>
<dbReference type="PROSITE" id="PS51782">
    <property type="entry name" value="LYSM"/>
    <property type="match status" value="1"/>
</dbReference>
<dbReference type="GO" id="GO:0003677">
    <property type="term" value="F:DNA binding"/>
    <property type="evidence" value="ECO:0007669"/>
    <property type="project" value="TreeGrafter"/>
</dbReference>
<dbReference type="InterPro" id="IPR018392">
    <property type="entry name" value="LysM"/>
</dbReference>
<feature type="region of interest" description="Disordered" evidence="3">
    <location>
        <begin position="592"/>
        <end position="616"/>
    </location>
</feature>
<feature type="transmembrane region" description="Helical" evidence="4">
    <location>
        <begin position="52"/>
        <end position="74"/>
    </location>
</feature>
<feature type="region of interest" description="Disordered" evidence="3">
    <location>
        <begin position="192"/>
        <end position="309"/>
    </location>
</feature>
<dbReference type="AlphaFoldDB" id="A0A1N7ERL4"/>
<name>A0A1N7ERL4_9ACTN</name>
<keyword evidence="2" id="KW-0804">Transcription</keyword>
<dbReference type="InterPro" id="IPR005158">
    <property type="entry name" value="BTAD"/>
</dbReference>
<dbReference type="Gene3D" id="3.10.350.10">
    <property type="entry name" value="LysM domain"/>
    <property type="match status" value="1"/>
</dbReference>
<feature type="compositionally biased region" description="Polar residues" evidence="3">
    <location>
        <begin position="256"/>
        <end position="275"/>
    </location>
</feature>
<dbReference type="PANTHER" id="PTHR35807">
    <property type="entry name" value="TRANSCRIPTIONAL REGULATOR REDD-RELATED"/>
    <property type="match status" value="1"/>
</dbReference>
<evidence type="ECO:0000256" key="4">
    <source>
        <dbReference type="SAM" id="Phobius"/>
    </source>
</evidence>
<dbReference type="CDD" id="cd00118">
    <property type="entry name" value="LysM"/>
    <property type="match status" value="1"/>
</dbReference>
<dbReference type="SMART" id="SM01043">
    <property type="entry name" value="BTAD"/>
    <property type="match status" value="1"/>
</dbReference>
<evidence type="ECO:0000256" key="1">
    <source>
        <dbReference type="ARBA" id="ARBA00023015"/>
    </source>
</evidence>
<dbReference type="STRING" id="1198245.SAMN05444858_12658"/>
<dbReference type="Pfam" id="PF01476">
    <property type="entry name" value="LysM"/>
    <property type="match status" value="1"/>
</dbReference>
<dbReference type="InterPro" id="IPR036779">
    <property type="entry name" value="LysM_dom_sf"/>
</dbReference>
<sequence length="1032" mass="107880">MTSRPVVPAVVTSVLCTAAVPIVFAGAGVWVPEVPSSAAVRQWIAEPMGPDLIMVLAGGGVLVLWLLLATAVLMRAYTALARRLRATPAFRLPGPVQGLAAALLGTTAVTTVAGAAAHAGPPAAAATVDGDAQASAARSTATAQSDRERQETRSTGQPSVYTVERGDSLSKIAKRQLGDADRWPEIFALNRGHRFPDVGGTLRDPNVIRPGWTLKLPADDPGQPGPGSTPRWPSTDSPNPPPPDGTDMRPPAGPTLSPTPGSANTTAPTPGSNGATEPDCVSGNGADAADSAANRSHEAGETTRGVRLPSGSWLDLGVALAIAAAVALVWAHRQRRYVPGKPSTRPRLDDADLRPMPHVVQQIRHGLRRVANGNGMAHQDAGHPADEAVDEGTQPTQLSDIAGLHQANAPTEDGSRGSASRDDDAPDAGDLVPALAYPLAAWPPAGLGLIGPGAEAAARGLLIAALAADTTPDARTQVVIPAATATALLGVAAINLPRTPRMTVTNDLTEALAIVEHHAMYRARLLDQHDVRTVDELRAADPYKEALPPVMLLAGPIGRHERVRVAALLAQGQHLDIHGVLLGGWSDGDSIHVTPDGGVSPADDDSPRGPRAAGVSRLTVLNPAETLDILATLTESHTGHLPASALAEASAHSRPPSGADNAPAANRPSSSTPAPQITLTPSPGTSDDERNDTDARNPNEASDAASREACPPTAGVTATAPTPEMTAAPAHADDSVAARIDGETAAEGSSESMPAIDAPAANTDETPPPAAPQHEAVEVVVLGKPAIIGADPRRALRAKSMELLVYLAACDGDASTEAILDDLLPDAPASKAMHRLHTYISDLRAVLRHNAGPGTYLTRTHHRYQLNTDRFNLDLWRMRAAIRAADTAGSHTERAEALRRAVATYRPLADGCDYEWLEPHRHAVQREALDAATALLEELADQPAEQAAVCETALPHHPYAEVLYQQAMRAHARLGNLDTIRALRRTLTRRLAEIDAEVSDDTLALADRLATDLRQPRRSPRNPRPSDDGASA</sequence>
<protein>
    <submittedName>
        <fullName evidence="6">LysM domain-containing protein</fullName>
    </submittedName>
</protein>
<dbReference type="GO" id="GO:0006355">
    <property type="term" value="P:regulation of DNA-templated transcription"/>
    <property type="evidence" value="ECO:0007669"/>
    <property type="project" value="TreeGrafter"/>
</dbReference>
<reference evidence="6 7" key="1">
    <citation type="submission" date="2017-01" db="EMBL/GenBank/DDBJ databases">
        <authorList>
            <person name="Mah S.A."/>
            <person name="Swanson W.J."/>
            <person name="Moy G.W."/>
            <person name="Vacquier V.D."/>
        </authorList>
    </citation>
    <scope>NUCLEOTIDE SEQUENCE [LARGE SCALE GENOMIC DNA]</scope>
    <source>
        <strain evidence="6 7">DSM 45758</strain>
    </source>
</reference>
<dbReference type="Gene3D" id="1.10.10.10">
    <property type="entry name" value="Winged helix-like DNA-binding domain superfamily/Winged helix DNA-binding domain"/>
    <property type="match status" value="1"/>
</dbReference>
<keyword evidence="7" id="KW-1185">Reference proteome</keyword>
<feature type="region of interest" description="Disordered" evidence="3">
    <location>
        <begin position="1009"/>
        <end position="1032"/>
    </location>
</feature>
<feature type="region of interest" description="Disordered" evidence="3">
    <location>
        <begin position="407"/>
        <end position="429"/>
    </location>
</feature>
<feature type="domain" description="LysM" evidence="5">
    <location>
        <begin position="159"/>
        <end position="216"/>
    </location>
</feature>
<dbReference type="EMBL" id="FTNF01000026">
    <property type="protein sequence ID" value="SIR90707.1"/>
    <property type="molecule type" value="Genomic_DNA"/>
</dbReference>
<keyword evidence="1" id="KW-0805">Transcription regulation</keyword>
<proteinExistence type="predicted"/>
<dbReference type="Gene3D" id="1.25.40.10">
    <property type="entry name" value="Tetratricopeptide repeat domain"/>
    <property type="match status" value="1"/>
</dbReference>
<feature type="compositionally biased region" description="Low complexity" evidence="3">
    <location>
        <begin position="282"/>
        <end position="294"/>
    </location>
</feature>
<dbReference type="InterPro" id="IPR051677">
    <property type="entry name" value="AfsR-DnrI-RedD_regulator"/>
</dbReference>
<dbReference type="SMART" id="SM00257">
    <property type="entry name" value="LysM"/>
    <property type="match status" value="1"/>
</dbReference>
<evidence type="ECO:0000256" key="2">
    <source>
        <dbReference type="ARBA" id="ARBA00023163"/>
    </source>
</evidence>
<dbReference type="Proteomes" id="UP000186004">
    <property type="component" value="Unassembled WGS sequence"/>
</dbReference>